<comment type="caution">
    <text evidence="3">The sequence shown here is derived from an EMBL/GenBank/DDBJ whole genome shotgun (WGS) entry which is preliminary data.</text>
</comment>
<evidence type="ECO:0000256" key="1">
    <source>
        <dbReference type="SAM" id="MobiDB-lite"/>
    </source>
</evidence>
<dbReference type="InterPro" id="IPR027417">
    <property type="entry name" value="P-loop_NTPase"/>
</dbReference>
<dbReference type="SMART" id="SM00778">
    <property type="entry name" value="Prim_Zn_Ribbon"/>
    <property type="match status" value="1"/>
</dbReference>
<accession>A0A7X6J9P4</accession>
<dbReference type="EMBL" id="JAAXZB010000001">
    <property type="protein sequence ID" value="NKW09122.1"/>
    <property type="molecule type" value="Genomic_DNA"/>
</dbReference>
<organism evidence="3 4">
    <name type="scientific">Brucella tritici</name>
    <dbReference type="NCBI Taxonomy" id="94626"/>
    <lineage>
        <taxon>Bacteria</taxon>
        <taxon>Pseudomonadati</taxon>
        <taxon>Pseudomonadota</taxon>
        <taxon>Alphaproteobacteria</taxon>
        <taxon>Hyphomicrobiales</taxon>
        <taxon>Brucellaceae</taxon>
        <taxon>Brucella/Ochrobactrum group</taxon>
        <taxon>Brucella</taxon>
    </lineage>
</organism>
<dbReference type="CDD" id="cd00188">
    <property type="entry name" value="TOPRIM"/>
    <property type="match status" value="1"/>
</dbReference>
<dbReference type="SUPFAM" id="SSF57783">
    <property type="entry name" value="Zinc beta-ribbon"/>
    <property type="match status" value="1"/>
</dbReference>
<dbReference type="InterPro" id="IPR013237">
    <property type="entry name" value="Phage_T7_Gp4_N"/>
</dbReference>
<gene>
    <name evidence="3" type="ORF">HGG76_02435</name>
</gene>
<dbReference type="GO" id="GO:0006260">
    <property type="term" value="P:DNA replication"/>
    <property type="evidence" value="ECO:0007669"/>
    <property type="project" value="InterPro"/>
</dbReference>
<reference evidence="3 4" key="1">
    <citation type="submission" date="2020-04" db="EMBL/GenBank/DDBJ databases">
        <title>Whole genome sequencing of clinical and environmental type strains of Ochrobactrum.</title>
        <authorList>
            <person name="Dharne M."/>
        </authorList>
    </citation>
    <scope>NUCLEOTIDE SEQUENCE [LARGE SCALE GENOMIC DNA]</scope>
    <source>
        <strain evidence="3 4">DSM 13340</strain>
    </source>
</reference>
<feature type="compositionally biased region" description="Polar residues" evidence="1">
    <location>
        <begin position="555"/>
        <end position="565"/>
    </location>
</feature>
<name>A0A7X6J9P4_9HYPH</name>
<dbReference type="Gene3D" id="3.40.50.300">
    <property type="entry name" value="P-loop containing nucleotide triphosphate hydrolases"/>
    <property type="match status" value="1"/>
</dbReference>
<dbReference type="AlphaFoldDB" id="A0A7X6J9P4"/>
<dbReference type="InterPro" id="IPR007694">
    <property type="entry name" value="DNA_helicase_DnaB-like_C"/>
</dbReference>
<protein>
    <submittedName>
        <fullName evidence="3">AAA family ATPase</fullName>
    </submittedName>
</protein>
<feature type="domain" description="SF4 helicase" evidence="2">
    <location>
        <begin position="281"/>
        <end position="541"/>
    </location>
</feature>
<dbReference type="Gene3D" id="3.40.1360.10">
    <property type="match status" value="1"/>
</dbReference>
<dbReference type="InterPro" id="IPR027032">
    <property type="entry name" value="Twinkle-like"/>
</dbReference>
<sequence length="565" mass="63287">MSEAADTVLFKGPCPDCGSKDNLATYADGHKFCFTPGCGLKQGKARDSEDMNSVSEKKAPQKAVPFTSVNMREGLQKARGLKLDTLQRFGYFVHKEKGKTLQVAPVYNQRGEMVYQKYRDKDKNFWFTEVADNAPKPRMCQLYGQNVWGDKYDRKVVITTGEHDAHSVAEACQFKIPAVSVIAGDGSALEQLKTNYRWLDRFEEIILWFDNDESGQSVVAECAALFEPGRVKTIKIDRVKDANELAKAGRHGDIYAAVWGATLWAPDGIVNAALCITDMEEPEAETICSYPWPIVQDMTKGIREKEVVYHVAGTGIGKTSIIVELQEHLLLNNVKFGVMRFEDTRRKAQLDLMSVRANRRLHINPIPKEELKALHTSVFGGGLVELFDPEVAEWSFAALERYIRYMVKGLDCKVIFIDPLSFIVAAVDAQDERKALDKVSYNFARLVKQTGANLQITHHLNRGEGKAFEEGGQISLKNIRGSAGVANFSMGVHAYERNQQGERPDLTRTRILKNRHVGRTGVADTLMWHEDIGRQLPTDEPYPDSNSDKEAPPSVQLTIKVTISE</sequence>
<dbReference type="PANTHER" id="PTHR12873:SF0">
    <property type="entry name" value="TWINKLE MTDNA HELICASE"/>
    <property type="match status" value="1"/>
</dbReference>
<dbReference type="GO" id="GO:0043139">
    <property type="term" value="F:5'-3' DNA helicase activity"/>
    <property type="evidence" value="ECO:0007669"/>
    <property type="project" value="InterPro"/>
</dbReference>
<dbReference type="SUPFAM" id="SSF56731">
    <property type="entry name" value="DNA primase core"/>
    <property type="match status" value="1"/>
</dbReference>
<feature type="region of interest" description="Disordered" evidence="1">
    <location>
        <begin position="534"/>
        <end position="565"/>
    </location>
</feature>
<dbReference type="Pfam" id="PF13155">
    <property type="entry name" value="Toprim_2"/>
    <property type="match status" value="1"/>
</dbReference>
<dbReference type="InterPro" id="IPR048774">
    <property type="entry name" value="Helic-prim_T7_N"/>
</dbReference>
<dbReference type="PANTHER" id="PTHR12873">
    <property type="entry name" value="T7-LIKE MITOCHONDRIAL DNA HELICASE"/>
    <property type="match status" value="1"/>
</dbReference>
<evidence type="ECO:0000313" key="3">
    <source>
        <dbReference type="EMBL" id="NKW09122.1"/>
    </source>
</evidence>
<dbReference type="GO" id="GO:0005524">
    <property type="term" value="F:ATP binding"/>
    <property type="evidence" value="ECO:0007669"/>
    <property type="project" value="InterPro"/>
</dbReference>
<dbReference type="CDD" id="cd19483">
    <property type="entry name" value="RecA-like_Gp4D_helicase"/>
    <property type="match status" value="1"/>
</dbReference>
<dbReference type="GO" id="GO:0003697">
    <property type="term" value="F:single-stranded DNA binding"/>
    <property type="evidence" value="ECO:0007669"/>
    <property type="project" value="InterPro"/>
</dbReference>
<dbReference type="SUPFAM" id="SSF52540">
    <property type="entry name" value="P-loop containing nucleoside triphosphate hydrolases"/>
    <property type="match status" value="1"/>
</dbReference>
<proteinExistence type="predicted"/>
<dbReference type="GO" id="GO:0008270">
    <property type="term" value="F:zinc ion binding"/>
    <property type="evidence" value="ECO:0007669"/>
    <property type="project" value="InterPro"/>
</dbReference>
<dbReference type="Gene3D" id="2.20.25.180">
    <property type="match status" value="1"/>
</dbReference>
<dbReference type="Proteomes" id="UP000558475">
    <property type="component" value="Unassembled WGS sequence"/>
</dbReference>
<evidence type="ECO:0000313" key="4">
    <source>
        <dbReference type="Proteomes" id="UP000558475"/>
    </source>
</evidence>
<dbReference type="Gene3D" id="2.20.25.10">
    <property type="match status" value="1"/>
</dbReference>
<evidence type="ECO:0000259" key="2">
    <source>
        <dbReference type="PROSITE" id="PS51199"/>
    </source>
</evidence>
<dbReference type="Pfam" id="PF21268">
    <property type="entry name" value="Helic-prim_T7_N"/>
    <property type="match status" value="1"/>
</dbReference>
<dbReference type="PROSITE" id="PS51199">
    <property type="entry name" value="SF4_HELICASE"/>
    <property type="match status" value="1"/>
</dbReference>